<proteinExistence type="predicted"/>
<sequence>MELQISPNNAAADASAMETMPEVGSPEEAYEIVAGESLDFESWTSLILEVEKTYSDNIKAISSVYESFLSLFPLCHGYWKKYADHQARLCTMEKAVEIFEQAVQSTTYSVGLWVDYCSFSIFAFADPSDIRRIFERGLSFVGKDFLCHRLWDLYIRFELSQQQWSSLAHILIRALKFPTKSLHKYYDNFREFAAFVEEDMSCPKSCNLEPHAADSNVEAARSDDEIYLAIKELQNSSSVELRIKALYKFIAVGERFYRKACQLHEKIDYFENYMERDFFHVKPLEDEELENWHNYLDFIEKQEDFDWAVKLYERCLIPCANYPEFWMRYVEFMESKGGREIANFALERATQIFLKNVSEVHIFNARFREKIGDIDGARAALLRCDTGSDSSFIETAIKEANMEKRLGNLETALDIYDKALKMAAEKEKMHVIPILYIHLFRLKYLITGSEDAAIDILIVGIQQVPHSRLLLEELINFAMMHEGSRHLNVVDPIMATAITSGSDDSQGLSSKDREDLSHLYLKFVDYCGATHDIRKAWNRHIKSFPHLIRSTSSHKPPSNQLSNEREEVRERTPRLVAKQPTMVRNIEHIPRISADDNYKLSISKNHAIEPHEATTNQHGGKDEDNAAGELKRLKYQSRNDASEMIESSLGLHKQGEIETVSIDSIDHTEQQSQKAISGSNEPQVSQKYDQIRREPEKEQEHEDEMSLEPVSLEGLSLLTREKEPNVLENTVPSVIHENPSTSTRNPFSATESAKKQDETDEHGSESSSFSPGRRNLREQTDPQQIPSQNAETGCKTNHMLTASEDVSARSDGQPRQHHRQPHQGSPLIQESTANQDHPTKENIENTWPVANVQPQNSSSAPQPVQPYPNLAPMVQYPVQNTEQSGLVQNAHTYNQMWQYQYHQQQNQQQWLQMQQSYSMQQQQQQQQQFQPQQYQVYPQQDQYQQYMYQMYQQQQEQGHQQLLQQQQQVQEYMWMQQYQHMQQQMPQDFSQNQQHQIAAMSNQMWSSSHDQQGHATMPPHPTTTNAGFETPYTQQNPANVVAQPMGASASASTSAPTNMGSPSNRQPSSHGASMVPSKSLHSPSLE</sequence>
<gene>
    <name evidence="1" type="ORF">L6452_35862</name>
</gene>
<evidence type="ECO:0000313" key="2">
    <source>
        <dbReference type="Proteomes" id="UP001055879"/>
    </source>
</evidence>
<comment type="caution">
    <text evidence="1">The sequence shown here is derived from an EMBL/GenBank/DDBJ whole genome shotgun (WGS) entry which is preliminary data.</text>
</comment>
<keyword evidence="2" id="KW-1185">Reference proteome</keyword>
<reference evidence="1 2" key="2">
    <citation type="journal article" date="2022" name="Mol. Ecol. Resour.">
        <title>The genomes of chicory, endive, great burdock and yacon provide insights into Asteraceae paleo-polyploidization history and plant inulin production.</title>
        <authorList>
            <person name="Fan W."/>
            <person name="Wang S."/>
            <person name="Wang H."/>
            <person name="Wang A."/>
            <person name="Jiang F."/>
            <person name="Liu H."/>
            <person name="Zhao H."/>
            <person name="Xu D."/>
            <person name="Zhang Y."/>
        </authorList>
    </citation>
    <scope>NUCLEOTIDE SEQUENCE [LARGE SCALE GENOMIC DNA]</scope>
    <source>
        <strain evidence="2">cv. Niubang</strain>
    </source>
</reference>
<evidence type="ECO:0000313" key="1">
    <source>
        <dbReference type="EMBL" id="KAI3681080.1"/>
    </source>
</evidence>
<dbReference type="Proteomes" id="UP001055879">
    <property type="component" value="Linkage Group LG13"/>
</dbReference>
<organism evidence="1 2">
    <name type="scientific">Arctium lappa</name>
    <name type="common">Greater burdock</name>
    <name type="synonym">Lappa major</name>
    <dbReference type="NCBI Taxonomy" id="4217"/>
    <lineage>
        <taxon>Eukaryota</taxon>
        <taxon>Viridiplantae</taxon>
        <taxon>Streptophyta</taxon>
        <taxon>Embryophyta</taxon>
        <taxon>Tracheophyta</taxon>
        <taxon>Spermatophyta</taxon>
        <taxon>Magnoliopsida</taxon>
        <taxon>eudicotyledons</taxon>
        <taxon>Gunneridae</taxon>
        <taxon>Pentapetalae</taxon>
        <taxon>asterids</taxon>
        <taxon>campanulids</taxon>
        <taxon>Asterales</taxon>
        <taxon>Asteraceae</taxon>
        <taxon>Carduoideae</taxon>
        <taxon>Cardueae</taxon>
        <taxon>Arctiinae</taxon>
        <taxon>Arctium</taxon>
    </lineage>
</organism>
<name>A0ACB8Y701_ARCLA</name>
<protein>
    <submittedName>
        <fullName evidence="1">Uncharacterized protein</fullName>
    </submittedName>
</protein>
<reference evidence="2" key="1">
    <citation type="journal article" date="2022" name="Mol. Ecol. Resour.">
        <title>The genomes of chicory, endive, great burdock and yacon provide insights into Asteraceae palaeo-polyploidization history and plant inulin production.</title>
        <authorList>
            <person name="Fan W."/>
            <person name="Wang S."/>
            <person name="Wang H."/>
            <person name="Wang A."/>
            <person name="Jiang F."/>
            <person name="Liu H."/>
            <person name="Zhao H."/>
            <person name="Xu D."/>
            <person name="Zhang Y."/>
        </authorList>
    </citation>
    <scope>NUCLEOTIDE SEQUENCE [LARGE SCALE GENOMIC DNA]</scope>
    <source>
        <strain evidence="2">cv. Niubang</strain>
    </source>
</reference>
<accession>A0ACB8Y701</accession>
<dbReference type="EMBL" id="CM042059">
    <property type="protein sequence ID" value="KAI3681080.1"/>
    <property type="molecule type" value="Genomic_DNA"/>
</dbReference>